<dbReference type="AlphaFoldDB" id="A0A382QFZ1"/>
<protein>
    <submittedName>
        <fullName evidence="2">Uncharacterized protein</fullName>
    </submittedName>
</protein>
<reference evidence="2" key="1">
    <citation type="submission" date="2018-05" db="EMBL/GenBank/DDBJ databases">
        <authorList>
            <person name="Lanie J.A."/>
            <person name="Ng W.-L."/>
            <person name="Kazmierczak K.M."/>
            <person name="Andrzejewski T.M."/>
            <person name="Davidsen T.M."/>
            <person name="Wayne K.J."/>
            <person name="Tettelin H."/>
            <person name="Glass J.I."/>
            <person name="Rusch D."/>
            <person name="Podicherti R."/>
            <person name="Tsui H.-C.T."/>
            <person name="Winkler M.E."/>
        </authorList>
    </citation>
    <scope>NUCLEOTIDE SEQUENCE</scope>
</reference>
<dbReference type="EMBL" id="UINC01114198">
    <property type="protein sequence ID" value="SVC84346.1"/>
    <property type="molecule type" value="Genomic_DNA"/>
</dbReference>
<name>A0A382QFZ1_9ZZZZ</name>
<proteinExistence type="predicted"/>
<evidence type="ECO:0000313" key="2">
    <source>
        <dbReference type="EMBL" id="SVC84346.1"/>
    </source>
</evidence>
<accession>A0A382QFZ1</accession>
<feature type="region of interest" description="Disordered" evidence="1">
    <location>
        <begin position="39"/>
        <end position="63"/>
    </location>
</feature>
<evidence type="ECO:0000256" key="1">
    <source>
        <dbReference type="SAM" id="MobiDB-lite"/>
    </source>
</evidence>
<feature type="compositionally biased region" description="Basic and acidic residues" evidence="1">
    <location>
        <begin position="39"/>
        <end position="49"/>
    </location>
</feature>
<gene>
    <name evidence="2" type="ORF">METZ01_LOCUS337200</name>
</gene>
<organism evidence="2">
    <name type="scientific">marine metagenome</name>
    <dbReference type="NCBI Taxonomy" id="408172"/>
    <lineage>
        <taxon>unclassified sequences</taxon>
        <taxon>metagenomes</taxon>
        <taxon>ecological metagenomes</taxon>
    </lineage>
</organism>
<sequence>MSYGSARKSTPIKEEKFARFVYFGLVVYKNSEVRTRTAVRNRKEKEEQPACRPNMSVNQIMED</sequence>